<dbReference type="Gene3D" id="3.40.50.970">
    <property type="match status" value="2"/>
</dbReference>
<feature type="binding site" evidence="15">
    <location>
        <position position="578"/>
    </location>
    <ligand>
        <name>[4Fe-4S] cluster</name>
        <dbReference type="ChEBI" id="CHEBI:49883"/>
        <label>2</label>
    </ligand>
</feature>
<dbReference type="PANTHER" id="PTHR43710">
    <property type="entry name" value="2-HYDROXYACYL-COA LYASE"/>
    <property type="match status" value="1"/>
</dbReference>
<feature type="domain" description="4Fe-4S ferredoxin-type" evidence="17">
    <location>
        <begin position="566"/>
        <end position="595"/>
    </location>
</feature>
<dbReference type="InterPro" id="IPR017721">
    <property type="entry name" value="IorA"/>
</dbReference>
<evidence type="ECO:0000256" key="13">
    <source>
        <dbReference type="ARBA" id="ARBA00048332"/>
    </source>
</evidence>
<keyword evidence="10 14" id="KW-0408">Iron</keyword>
<evidence type="ECO:0000256" key="10">
    <source>
        <dbReference type="ARBA" id="ARBA00023004"/>
    </source>
</evidence>
<dbReference type="Gene3D" id="3.30.70.20">
    <property type="match status" value="1"/>
</dbReference>
<dbReference type="Pfam" id="PF01855">
    <property type="entry name" value="POR_N"/>
    <property type="match status" value="1"/>
</dbReference>
<evidence type="ECO:0000256" key="15">
    <source>
        <dbReference type="PIRSR" id="PIRSR006439-50"/>
    </source>
</evidence>
<evidence type="ECO:0000256" key="12">
    <source>
        <dbReference type="ARBA" id="ARBA00030514"/>
    </source>
</evidence>
<dbReference type="GO" id="GO:0030976">
    <property type="term" value="F:thiamine pyrophosphate binding"/>
    <property type="evidence" value="ECO:0007669"/>
    <property type="project" value="InterPro"/>
</dbReference>
<keyword evidence="9 14" id="KW-0560">Oxidoreductase</keyword>
<keyword evidence="7 14" id="KW-0479">Metal-binding</keyword>
<feature type="binding site" evidence="15">
    <location>
        <position position="544"/>
    </location>
    <ligand>
        <name>[4Fe-4S] cluster</name>
        <dbReference type="ChEBI" id="CHEBI:49883"/>
        <label>1</label>
    </ligand>
</feature>
<dbReference type="PANTHER" id="PTHR43710:SF5">
    <property type="entry name" value="INDOLEPYRUVATE FERREDOXIN OXIDOREDUCTASE ALPHA SUBUNIT"/>
    <property type="match status" value="1"/>
</dbReference>
<dbReference type="PIRSF" id="PIRSF006439">
    <property type="entry name" value="Indolepyruvate_ferr_oxidored"/>
    <property type="match status" value="1"/>
</dbReference>
<keyword evidence="11 14" id="KW-0411">Iron-sulfur</keyword>
<evidence type="ECO:0000256" key="4">
    <source>
        <dbReference type="ARBA" id="ARBA00017710"/>
    </source>
</evidence>
<dbReference type="GO" id="GO:0046872">
    <property type="term" value="F:metal ion binding"/>
    <property type="evidence" value="ECO:0007669"/>
    <property type="project" value="UniProtKB-UniRule"/>
</dbReference>
<dbReference type="InterPro" id="IPR045025">
    <property type="entry name" value="HACL1-like"/>
</dbReference>
<comment type="cofactor">
    <cofactor evidence="14 15">
        <name>[4Fe-4S] cluster</name>
        <dbReference type="ChEBI" id="CHEBI:49883"/>
    </cofactor>
    <text evidence="14 15">Binds 2 [4Fe-4S] clusters. In this family the first cluster has a non-standard and varying [4Fe-4S] binding motif CX(2)CX(2)CX(4-5)CP.</text>
</comment>
<dbReference type="SUPFAM" id="SSF52922">
    <property type="entry name" value="TK C-terminal domain-like"/>
    <property type="match status" value="1"/>
</dbReference>
<evidence type="ECO:0000259" key="17">
    <source>
        <dbReference type="PROSITE" id="PS51379"/>
    </source>
</evidence>
<evidence type="ECO:0000256" key="16">
    <source>
        <dbReference type="SAM" id="MobiDB-lite"/>
    </source>
</evidence>
<evidence type="ECO:0000256" key="7">
    <source>
        <dbReference type="ARBA" id="ARBA00022723"/>
    </source>
</evidence>
<dbReference type="Proteomes" id="UP000449710">
    <property type="component" value="Unassembled WGS sequence"/>
</dbReference>
<evidence type="ECO:0000256" key="1">
    <source>
        <dbReference type="ARBA" id="ARBA00002995"/>
    </source>
</evidence>
<evidence type="ECO:0000256" key="2">
    <source>
        <dbReference type="ARBA" id="ARBA00011238"/>
    </source>
</evidence>
<feature type="domain" description="4Fe-4S ferredoxin-type" evidence="17">
    <location>
        <begin position="532"/>
        <end position="560"/>
    </location>
</feature>
<dbReference type="GO" id="GO:0051539">
    <property type="term" value="F:4 iron, 4 sulfur cluster binding"/>
    <property type="evidence" value="ECO:0007669"/>
    <property type="project" value="UniProtKB-UniRule"/>
</dbReference>
<dbReference type="SUPFAM" id="SSF52518">
    <property type="entry name" value="Thiamin diphosphate-binding fold (THDP-binding)"/>
    <property type="match status" value="2"/>
</dbReference>
<keyword evidence="6 14" id="KW-0004">4Fe-4S</keyword>
<dbReference type="InterPro" id="IPR017896">
    <property type="entry name" value="4Fe4S_Fe-S-bd"/>
</dbReference>
<dbReference type="EMBL" id="SUMG01000005">
    <property type="protein sequence ID" value="NBG87964.1"/>
    <property type="molecule type" value="Genomic_DNA"/>
</dbReference>
<dbReference type="PROSITE" id="PS51379">
    <property type="entry name" value="4FE4S_FER_2"/>
    <property type="match status" value="2"/>
</dbReference>
<dbReference type="AlphaFoldDB" id="A0AA43XKG6"/>
<dbReference type="CDD" id="cd07034">
    <property type="entry name" value="TPP_PYR_PFOR_IOR-alpha_like"/>
    <property type="match status" value="1"/>
</dbReference>
<feature type="binding site" evidence="15">
    <location>
        <position position="547"/>
    </location>
    <ligand>
        <name>[4Fe-4S] cluster</name>
        <dbReference type="ChEBI" id="CHEBI:49883"/>
        <label>1</label>
    </ligand>
</feature>
<protein>
    <recommendedName>
        <fullName evidence="4 14">Indolepyruvate oxidoreductase subunit IorA</fullName>
        <shortName evidence="14">IOR</shortName>
        <ecNumber evidence="3 14">1.2.7.8</ecNumber>
    </recommendedName>
    <alternativeName>
        <fullName evidence="12 14">Indolepyruvate ferredoxin oxidoreductase subunit alpha</fullName>
    </alternativeName>
</protein>
<reference evidence="18 19" key="1">
    <citation type="submission" date="2019-04" db="EMBL/GenBank/DDBJ databases">
        <title>Isachenkonia alkalipeptolytica gen. nov. sp. nov. a new anaerobic, alkiliphilic organothrophic bacterium capable to reduce synthesized ferrihydrite isolated from a soda lake.</title>
        <authorList>
            <person name="Toshchakov S.V."/>
            <person name="Zavarzina D.G."/>
            <person name="Zhilina T.N."/>
            <person name="Kostrikina N.A."/>
            <person name="Kublanov I.V."/>
        </authorList>
    </citation>
    <scope>NUCLEOTIDE SEQUENCE [LARGE SCALE GENOMIC DNA]</scope>
    <source>
        <strain evidence="18 19">Z-1701</strain>
    </source>
</reference>
<dbReference type="PROSITE" id="PS00198">
    <property type="entry name" value="4FE4S_FER_1"/>
    <property type="match status" value="1"/>
</dbReference>
<name>A0AA43XKG6_9CLOT</name>
<evidence type="ECO:0000256" key="8">
    <source>
        <dbReference type="ARBA" id="ARBA00022982"/>
    </source>
</evidence>
<gene>
    <name evidence="18" type="ORF">ISALK_05570</name>
</gene>
<dbReference type="Pfam" id="PF13237">
    <property type="entry name" value="Fer4_10"/>
    <property type="match status" value="1"/>
</dbReference>
<keyword evidence="5 14" id="KW-0813">Transport</keyword>
<feature type="binding site" evidence="15">
    <location>
        <position position="581"/>
    </location>
    <ligand>
        <name>[4Fe-4S] cluster</name>
        <dbReference type="ChEBI" id="CHEBI:49883"/>
        <label>2</label>
    </ligand>
</feature>
<proteinExistence type="predicted"/>
<evidence type="ECO:0000313" key="19">
    <source>
        <dbReference type="Proteomes" id="UP000449710"/>
    </source>
</evidence>
<feature type="compositionally biased region" description="Basic and acidic residues" evidence="16">
    <location>
        <begin position="608"/>
        <end position="627"/>
    </location>
</feature>
<comment type="catalytic activity">
    <reaction evidence="13 14">
        <text>indole-3-pyruvate + 2 oxidized [2Fe-2S]-[ferredoxin] + CoA = (indol-3-yl)acetyl-CoA + 2 reduced [2Fe-2S]-[ferredoxin] + CO2 + H(+)</text>
        <dbReference type="Rhea" id="RHEA:12645"/>
        <dbReference type="Rhea" id="RHEA-COMP:10000"/>
        <dbReference type="Rhea" id="RHEA-COMP:10001"/>
        <dbReference type="ChEBI" id="CHEBI:15378"/>
        <dbReference type="ChEBI" id="CHEBI:16526"/>
        <dbReference type="ChEBI" id="CHEBI:17640"/>
        <dbReference type="ChEBI" id="CHEBI:33737"/>
        <dbReference type="ChEBI" id="CHEBI:33738"/>
        <dbReference type="ChEBI" id="CHEBI:57271"/>
        <dbReference type="ChEBI" id="CHEBI:57287"/>
        <dbReference type="EC" id="1.2.7.8"/>
    </reaction>
</comment>
<dbReference type="RefSeq" id="WP_160720005.1">
    <property type="nucleotide sequence ID" value="NZ_SUMG01000005.1"/>
</dbReference>
<keyword evidence="19" id="KW-1185">Reference proteome</keyword>
<dbReference type="EC" id="1.2.7.8" evidence="3 14"/>
<evidence type="ECO:0000256" key="3">
    <source>
        <dbReference type="ARBA" id="ARBA00012812"/>
    </source>
</evidence>
<dbReference type="InterPro" id="IPR011766">
    <property type="entry name" value="TPP_enzyme_TPP-bd"/>
</dbReference>
<dbReference type="FunFam" id="3.40.50.970:FF:000039">
    <property type="entry name" value="Indolepyruvate oxidoreductase subunit IorA"/>
    <property type="match status" value="1"/>
</dbReference>
<evidence type="ECO:0000256" key="5">
    <source>
        <dbReference type="ARBA" id="ARBA00022448"/>
    </source>
</evidence>
<evidence type="ECO:0000256" key="11">
    <source>
        <dbReference type="ARBA" id="ARBA00023014"/>
    </source>
</evidence>
<dbReference type="GO" id="GO:0043805">
    <property type="term" value="F:indolepyruvate ferredoxin oxidoreductase activity"/>
    <property type="evidence" value="ECO:0007669"/>
    <property type="project" value="UniProtKB-UniRule"/>
</dbReference>
<comment type="function">
    <text evidence="1 14">Catalyzes the ferredoxin-dependent oxidative decarboxylation of arylpyruvates.</text>
</comment>
<evidence type="ECO:0000256" key="14">
    <source>
        <dbReference type="PIRNR" id="PIRNR006439"/>
    </source>
</evidence>
<dbReference type="InterPro" id="IPR017900">
    <property type="entry name" value="4Fe4S_Fe_S_CS"/>
</dbReference>
<accession>A0AA43XKG6</accession>
<feature type="binding site" evidence="15">
    <location>
        <position position="552"/>
    </location>
    <ligand>
        <name>[4Fe-4S] cluster</name>
        <dbReference type="ChEBI" id="CHEBI:49883"/>
        <label>2</label>
    </ligand>
</feature>
<organism evidence="18 19">
    <name type="scientific">Isachenkonia alkalipeptolytica</name>
    <dbReference type="NCBI Taxonomy" id="2565777"/>
    <lineage>
        <taxon>Bacteria</taxon>
        <taxon>Bacillati</taxon>
        <taxon>Bacillota</taxon>
        <taxon>Clostridia</taxon>
        <taxon>Eubacteriales</taxon>
        <taxon>Clostridiaceae</taxon>
        <taxon>Isachenkonia</taxon>
    </lineage>
</organism>
<feature type="binding site" evidence="15">
    <location>
        <position position="575"/>
    </location>
    <ligand>
        <name>[4Fe-4S] cluster</name>
        <dbReference type="ChEBI" id="CHEBI:49883"/>
        <label>2</label>
    </ligand>
</feature>
<dbReference type="InterPro" id="IPR009014">
    <property type="entry name" value="Transketo_C/PFOR_II"/>
</dbReference>
<dbReference type="Pfam" id="PF02775">
    <property type="entry name" value="TPP_enzyme_C"/>
    <property type="match status" value="1"/>
</dbReference>
<sequence>MSNHEKMVLTGNQGIARGFYEAGGLLAASYPGSPTVEILDSIKDYEEVYAEFSTSEKVAFEVAIGGSFAGVRSMASMKHVGVNIAADPLMSFTQTKTNGGFVLLTGEDPGMASSQNEQDNRILGKFANMGIVAPGDSQEAIDYTKAAFDLSEEYHLPMMVNITSRVCHSRTPVVLGERKEVEPRVFEKDVERYCMIPPHTHPLQHSMKDRIDKLKEFAYDSELNTFEEGEDKDTLIVTSGLLYHNLKELDLNLSIYKLGMVYPLSPKRLQELSQKFKRIIVIEELMPVIETEIKMMGIECEGKKYFSFTGELHTEDIEEGLKKAGVITERTTTDRAPVDSVKRTPLFCAGCPHRPIFDILKKLRKRVIGDIGCYSMAMFEPFQASDSIISMGATVGITKGMTKANALTGKSEPLVSVIGDGTMFHSGLPGFVNLLHQENETDNMTFIVLDNRTTAMTGGQATAASGNYTSADDMHVDIKTFIQAIGHENVVEVDQFDYEATKKVITEETNKPGISFIIAKRPCALKFKIQENTFYVNPNVCIGCRNCIKTNCPPIRMKKYHNIDKLKSSIDPSMCAGCSVCAQVCPVDAIQPKGQHPDHSKKGSAKYKRQEYQKMKLNNEDQNEDPK</sequence>
<dbReference type="InterPro" id="IPR029061">
    <property type="entry name" value="THDP-binding"/>
</dbReference>
<evidence type="ECO:0000313" key="18">
    <source>
        <dbReference type="EMBL" id="NBG87964.1"/>
    </source>
</evidence>
<keyword evidence="8 14" id="KW-0249">Electron transport</keyword>
<comment type="subunit">
    <text evidence="2">Heterodimer of the IorA and IorB subunits.</text>
</comment>
<dbReference type="CDD" id="cd02008">
    <property type="entry name" value="TPP_IOR_alpha"/>
    <property type="match status" value="1"/>
</dbReference>
<feature type="binding site" evidence="15">
    <location>
        <position position="585"/>
    </location>
    <ligand>
        <name>[4Fe-4S] cluster</name>
        <dbReference type="ChEBI" id="CHEBI:49883"/>
        <label>1</label>
    </ligand>
</feature>
<dbReference type="InterPro" id="IPR002880">
    <property type="entry name" value="Pyrv_Fd/Flavodoxin_OxRdtase_N"/>
</dbReference>
<dbReference type="SUPFAM" id="SSF54862">
    <property type="entry name" value="4Fe-4S ferredoxins"/>
    <property type="match status" value="1"/>
</dbReference>
<comment type="caution">
    <text evidence="18">The sequence shown here is derived from an EMBL/GenBank/DDBJ whole genome shotgun (WGS) entry which is preliminary data.</text>
</comment>
<feature type="region of interest" description="Disordered" evidence="16">
    <location>
        <begin position="592"/>
        <end position="627"/>
    </location>
</feature>
<feature type="binding site" evidence="15">
    <location>
        <position position="541"/>
    </location>
    <ligand>
        <name>[4Fe-4S] cluster</name>
        <dbReference type="ChEBI" id="CHEBI:49883"/>
        <label>1</label>
    </ligand>
</feature>
<evidence type="ECO:0000256" key="6">
    <source>
        <dbReference type="ARBA" id="ARBA00022485"/>
    </source>
</evidence>
<evidence type="ECO:0000256" key="9">
    <source>
        <dbReference type="ARBA" id="ARBA00023002"/>
    </source>
</evidence>